<evidence type="ECO:0000256" key="3">
    <source>
        <dbReference type="ARBA" id="ARBA00035112"/>
    </source>
</evidence>
<keyword evidence="4" id="KW-1133">Transmembrane helix</keyword>
<keyword evidence="2" id="KW-0560">Oxidoreductase</keyword>
<dbReference type="InterPro" id="IPR021765">
    <property type="entry name" value="UstYa-like"/>
</dbReference>
<feature type="transmembrane region" description="Helical" evidence="4">
    <location>
        <begin position="47"/>
        <end position="67"/>
    </location>
</feature>
<evidence type="ECO:0000256" key="2">
    <source>
        <dbReference type="ARBA" id="ARBA00023002"/>
    </source>
</evidence>
<protein>
    <recommendedName>
        <fullName evidence="7">Tat pathway signal sequence</fullName>
    </recommendedName>
</protein>
<dbReference type="PANTHER" id="PTHR33365:SF11">
    <property type="entry name" value="TAT PATHWAY SIGNAL SEQUENCE"/>
    <property type="match status" value="1"/>
</dbReference>
<keyword evidence="6" id="KW-1185">Reference proteome</keyword>
<accession>A0ABR3SCW7</accession>
<evidence type="ECO:0000256" key="1">
    <source>
        <dbReference type="ARBA" id="ARBA00004685"/>
    </source>
</evidence>
<evidence type="ECO:0000313" key="6">
    <source>
        <dbReference type="Proteomes" id="UP001521116"/>
    </source>
</evidence>
<dbReference type="PANTHER" id="PTHR33365">
    <property type="entry name" value="YALI0B05434P"/>
    <property type="match status" value="1"/>
</dbReference>
<reference evidence="5 6" key="1">
    <citation type="submission" date="2024-02" db="EMBL/GenBank/DDBJ databases">
        <title>De novo assembly and annotation of 12 fungi associated with fruit tree decline syndrome in Ontario, Canada.</title>
        <authorList>
            <person name="Sulman M."/>
            <person name="Ellouze W."/>
            <person name="Ilyukhin E."/>
        </authorList>
    </citation>
    <scope>NUCLEOTIDE SEQUENCE [LARGE SCALE GENOMIC DNA]</scope>
    <source>
        <strain evidence="5 6">M1-105</strain>
    </source>
</reference>
<gene>
    <name evidence="5" type="ORF">SLS56_011128</name>
</gene>
<sequence length="274" mass="31267">MALAHIFEKNDSYRDDEGQENLLTPEGSEPEEFAYRSRRKAFDARRVFFLSSVSLLLVSTGVVLGYWCREQEATLSSFGLNPITPLPIELFSERHDVPFIAHPEFMGPSKEAAKNWARITEGSDSIYVPDHGNYENLKDPGIHAPFFIFNPGPASAQPLSNDFYVLSNLHQLHCTNVIRQRYNMLVCKSGTFDPLAQTAVDEDWITHVEHCFEYLRLSIMCADYMVLEPDSPPGSPEEYAADGLGWGVVHKCIHWDKLIKYQEEQVRLYNSTWS</sequence>
<keyword evidence="4" id="KW-0812">Transmembrane</keyword>
<comment type="caution">
    <text evidence="5">The sequence shown here is derived from an EMBL/GenBank/DDBJ whole genome shotgun (WGS) entry which is preliminary data.</text>
</comment>
<dbReference type="EMBL" id="JAJVDC020000241">
    <property type="protein sequence ID" value="KAL1617125.1"/>
    <property type="molecule type" value="Genomic_DNA"/>
</dbReference>
<evidence type="ECO:0000313" key="5">
    <source>
        <dbReference type="EMBL" id="KAL1617125.1"/>
    </source>
</evidence>
<dbReference type="Proteomes" id="UP001521116">
    <property type="component" value="Unassembled WGS sequence"/>
</dbReference>
<dbReference type="Pfam" id="PF11807">
    <property type="entry name" value="UstYa"/>
    <property type="match status" value="1"/>
</dbReference>
<keyword evidence="4" id="KW-0472">Membrane</keyword>
<proteinExistence type="inferred from homology"/>
<evidence type="ECO:0008006" key="7">
    <source>
        <dbReference type="Google" id="ProtNLM"/>
    </source>
</evidence>
<name>A0ABR3SCW7_9PEZI</name>
<organism evidence="5 6">
    <name type="scientific">Neofusicoccum ribis</name>
    <dbReference type="NCBI Taxonomy" id="45134"/>
    <lineage>
        <taxon>Eukaryota</taxon>
        <taxon>Fungi</taxon>
        <taxon>Dikarya</taxon>
        <taxon>Ascomycota</taxon>
        <taxon>Pezizomycotina</taxon>
        <taxon>Dothideomycetes</taxon>
        <taxon>Dothideomycetes incertae sedis</taxon>
        <taxon>Botryosphaeriales</taxon>
        <taxon>Botryosphaeriaceae</taxon>
        <taxon>Neofusicoccum</taxon>
    </lineage>
</organism>
<comment type="pathway">
    <text evidence="1">Mycotoxin biosynthesis.</text>
</comment>
<comment type="similarity">
    <text evidence="3">Belongs to the ustYa family.</text>
</comment>
<evidence type="ECO:0000256" key="4">
    <source>
        <dbReference type="SAM" id="Phobius"/>
    </source>
</evidence>